<feature type="non-terminal residue" evidence="1">
    <location>
        <position position="120"/>
    </location>
</feature>
<reference evidence="1 2" key="1">
    <citation type="submission" date="2018-06" db="EMBL/GenBank/DDBJ databases">
        <title>WGS assembly of Brassica rapa FPsc.</title>
        <authorList>
            <person name="Bowman J."/>
            <person name="Kohchi T."/>
            <person name="Yamato K."/>
            <person name="Jenkins J."/>
            <person name="Shu S."/>
            <person name="Ishizaki K."/>
            <person name="Yamaoka S."/>
            <person name="Nishihama R."/>
            <person name="Nakamura Y."/>
            <person name="Berger F."/>
            <person name="Adam C."/>
            <person name="Aki S."/>
            <person name="Althoff F."/>
            <person name="Araki T."/>
            <person name="Arteaga-Vazquez M."/>
            <person name="Balasubrmanian S."/>
            <person name="Bauer D."/>
            <person name="Boehm C."/>
            <person name="Briginshaw L."/>
            <person name="Caballero-Perez J."/>
            <person name="Catarino B."/>
            <person name="Chen F."/>
            <person name="Chiyoda S."/>
            <person name="Chovatia M."/>
            <person name="Davies K."/>
            <person name="Delmans M."/>
            <person name="Demura T."/>
            <person name="Dierschke T."/>
            <person name="Dolan L."/>
            <person name="Dorantes-Acosta A."/>
            <person name="Eklund D."/>
            <person name="Florent S."/>
            <person name="Flores-Sandoval E."/>
            <person name="Fujiyama A."/>
            <person name="Fukuzawa H."/>
            <person name="Galik B."/>
            <person name="Grimanelli D."/>
            <person name="Grimwood J."/>
            <person name="Grossniklaus U."/>
            <person name="Hamada T."/>
            <person name="Haseloff J."/>
            <person name="Hetherington A."/>
            <person name="Higo A."/>
            <person name="Hirakawa Y."/>
            <person name="Hundley H."/>
            <person name="Ikeda Y."/>
            <person name="Inoue K."/>
            <person name="Inoue S."/>
            <person name="Ishida S."/>
            <person name="Jia Q."/>
            <person name="Kakita M."/>
            <person name="Kanazawa T."/>
            <person name="Kawai Y."/>
            <person name="Kawashima T."/>
            <person name="Kennedy M."/>
            <person name="Kinose K."/>
            <person name="Kinoshita T."/>
            <person name="Kohara Y."/>
            <person name="Koide E."/>
            <person name="Komatsu K."/>
            <person name="Kopischke S."/>
            <person name="Kubo M."/>
            <person name="Kyozuka J."/>
            <person name="Lagercrantz U."/>
            <person name="Lin S."/>
            <person name="Lindquist E."/>
            <person name="Lipzen A."/>
            <person name="Lu C."/>
            <person name="Luna E."/>
            <person name="Martienssen R."/>
            <person name="Minamino N."/>
            <person name="Mizutani M."/>
            <person name="Mizutani M."/>
            <person name="Mochizuki N."/>
            <person name="Monte I."/>
            <person name="Mosher R."/>
            <person name="Nagasaki H."/>
            <person name="Nakagami H."/>
            <person name="Naramoto S."/>
            <person name="Nishitani K."/>
            <person name="Ohtani M."/>
            <person name="Okamoto T."/>
            <person name="Okumura M."/>
            <person name="Phillips J."/>
            <person name="Pollak B."/>
            <person name="Reinders A."/>
            <person name="Roevekamp M."/>
            <person name="Sano R."/>
            <person name="Sawa S."/>
            <person name="Schmid M."/>
            <person name="Shirakawa M."/>
            <person name="Solano R."/>
            <person name="Spunde A."/>
            <person name="Suetsugu N."/>
            <person name="Sugano S."/>
            <person name="Sugiyama A."/>
            <person name="Sun R."/>
            <person name="Suzuki Y."/>
            <person name="Takenaka M."/>
            <person name="Takezawa D."/>
            <person name="Tomogane H."/>
            <person name="Tsuzuki M."/>
            <person name="Ueda T."/>
            <person name="Umeda M."/>
            <person name="Ward J."/>
            <person name="Watanabe Y."/>
            <person name="Yazaki K."/>
            <person name="Yokoyama R."/>
            <person name="Yoshitake Y."/>
            <person name="Yotsui I."/>
            <person name="Zachgo S."/>
            <person name="Schmutz J."/>
        </authorList>
    </citation>
    <scope>NUCLEOTIDE SEQUENCE [LARGE SCALE GENOMIC DNA]</scope>
    <source>
        <strain evidence="2">cv. B-3</strain>
    </source>
</reference>
<evidence type="ECO:0000313" key="1">
    <source>
        <dbReference type="EMBL" id="RID58654.1"/>
    </source>
</evidence>
<dbReference type="EMBL" id="CM010633">
    <property type="protein sequence ID" value="RID58654.1"/>
    <property type="molecule type" value="Genomic_DNA"/>
</dbReference>
<proteinExistence type="predicted"/>
<accession>A0A397Z3E2</accession>
<name>A0A397Z3E2_BRACM</name>
<sequence length="120" mass="13763">MSAMFCLQIETSYRKFVVNKRAYKLPNLLLAYGREELAAHGRTDKVHMKSILNKSCADCRVYTLKHLEWHLHGIDLSLGDGKIILGCRQKIALDIWKVAHDPILIQLMAQHVPSEYETSD</sequence>
<evidence type="ECO:0000313" key="2">
    <source>
        <dbReference type="Proteomes" id="UP000264353"/>
    </source>
</evidence>
<dbReference type="AlphaFoldDB" id="A0A397Z3E2"/>
<protein>
    <submittedName>
        <fullName evidence="1">Uncharacterized protein</fullName>
    </submittedName>
</protein>
<dbReference type="Proteomes" id="UP000264353">
    <property type="component" value="Chromosome A6"/>
</dbReference>
<organism evidence="1 2">
    <name type="scientific">Brassica campestris</name>
    <name type="common">Field mustard</name>
    <dbReference type="NCBI Taxonomy" id="3711"/>
    <lineage>
        <taxon>Eukaryota</taxon>
        <taxon>Viridiplantae</taxon>
        <taxon>Streptophyta</taxon>
        <taxon>Embryophyta</taxon>
        <taxon>Tracheophyta</taxon>
        <taxon>Spermatophyta</taxon>
        <taxon>Magnoliopsida</taxon>
        <taxon>eudicotyledons</taxon>
        <taxon>Gunneridae</taxon>
        <taxon>Pentapetalae</taxon>
        <taxon>rosids</taxon>
        <taxon>malvids</taxon>
        <taxon>Brassicales</taxon>
        <taxon>Brassicaceae</taxon>
        <taxon>Brassiceae</taxon>
        <taxon>Brassica</taxon>
    </lineage>
</organism>
<gene>
    <name evidence="1" type="ORF">BRARA_F01937</name>
</gene>